<name>A0ACB8F4R3_9SAUR</name>
<dbReference type="EMBL" id="CM037618">
    <property type="protein sequence ID" value="KAH8000082.1"/>
    <property type="molecule type" value="Genomic_DNA"/>
</dbReference>
<dbReference type="Proteomes" id="UP000827872">
    <property type="component" value="Linkage Group LG05"/>
</dbReference>
<reference evidence="1" key="1">
    <citation type="submission" date="2021-08" db="EMBL/GenBank/DDBJ databases">
        <title>The first chromosome-level gecko genome reveals the dynamic sex chromosomes of Neotropical dwarf geckos (Sphaerodactylidae: Sphaerodactylus).</title>
        <authorList>
            <person name="Pinto B.J."/>
            <person name="Keating S.E."/>
            <person name="Gamble T."/>
        </authorList>
    </citation>
    <scope>NUCLEOTIDE SEQUENCE</scope>
    <source>
        <strain evidence="1">TG3544</strain>
    </source>
</reference>
<comment type="caution">
    <text evidence="1">The sequence shown here is derived from an EMBL/GenBank/DDBJ whole genome shotgun (WGS) entry which is preliminary data.</text>
</comment>
<accession>A0ACB8F4R3</accession>
<keyword evidence="2" id="KW-1185">Reference proteome</keyword>
<protein>
    <submittedName>
        <fullName evidence="1">rRNA-processing protein EBP2</fullName>
    </submittedName>
</protein>
<organism evidence="1 2">
    <name type="scientific">Sphaerodactylus townsendi</name>
    <dbReference type="NCBI Taxonomy" id="933632"/>
    <lineage>
        <taxon>Eukaryota</taxon>
        <taxon>Metazoa</taxon>
        <taxon>Chordata</taxon>
        <taxon>Craniata</taxon>
        <taxon>Vertebrata</taxon>
        <taxon>Euteleostomi</taxon>
        <taxon>Lepidosauria</taxon>
        <taxon>Squamata</taxon>
        <taxon>Bifurcata</taxon>
        <taxon>Gekkota</taxon>
        <taxon>Sphaerodactylidae</taxon>
        <taxon>Sphaerodactylus</taxon>
    </lineage>
</organism>
<evidence type="ECO:0000313" key="2">
    <source>
        <dbReference type="Proteomes" id="UP000827872"/>
    </source>
</evidence>
<sequence>METASQNPGESVRAETEVRNSGLSGSGNSGIHILVARRAFWKRVEVSLPADVAGNPSTEFLLGGGEVQVSPNATLQADMEQDLSTSSDSEESVVTDRELQKAFTKGSLKPGLNVVLEGRPKAFNNVDGLRQCLSEFQRHLAWVERLDVTSHLKTNVASSHMPDKDAVDPEDDFKREMSFYHQAQASVLEALPRLHQLKIPTRRPDDYFAEMAKSDQQMQKIRQKLKSKQEAMEKSERAKQLRALRKYGKKVQTEVLQKRQKEKSTMLHAVKKYQKGLSDKLEFLEGEQSASSQGKKKEGTGGQLIKKGPNAKRRYKNQKFGFGGKKKGSKWNTRESHNDVSSFRASVAHSKGSRKAGKKGANKRPGKKVRQKMKNRSR</sequence>
<proteinExistence type="predicted"/>
<gene>
    <name evidence="1" type="primary">EBNA1BP2</name>
    <name evidence="1" type="ORF">K3G42_022355</name>
</gene>
<evidence type="ECO:0000313" key="1">
    <source>
        <dbReference type="EMBL" id="KAH8000082.1"/>
    </source>
</evidence>